<keyword evidence="4 7" id="KW-1133">Transmembrane helix</keyword>
<evidence type="ECO:0000256" key="2">
    <source>
        <dbReference type="ARBA" id="ARBA00022475"/>
    </source>
</evidence>
<organism evidence="10 11">
    <name type="scientific">Paludibaculum fermentans</name>
    <dbReference type="NCBI Taxonomy" id="1473598"/>
    <lineage>
        <taxon>Bacteria</taxon>
        <taxon>Pseudomonadati</taxon>
        <taxon>Acidobacteriota</taxon>
        <taxon>Terriglobia</taxon>
        <taxon>Bryobacterales</taxon>
        <taxon>Bryobacteraceae</taxon>
        <taxon>Paludibaculum</taxon>
    </lineage>
</organism>
<dbReference type="AlphaFoldDB" id="A0A7S7NS39"/>
<dbReference type="Pfam" id="PF12704">
    <property type="entry name" value="MacB_PCD"/>
    <property type="match status" value="2"/>
</dbReference>
<dbReference type="InterPro" id="IPR017800">
    <property type="entry name" value="ADOP"/>
</dbReference>
<evidence type="ECO:0000259" key="9">
    <source>
        <dbReference type="Pfam" id="PF12704"/>
    </source>
</evidence>
<evidence type="ECO:0000256" key="7">
    <source>
        <dbReference type="SAM" id="Phobius"/>
    </source>
</evidence>
<keyword evidence="3 7" id="KW-0812">Transmembrane</keyword>
<feature type="transmembrane region" description="Helical" evidence="7">
    <location>
        <begin position="447"/>
        <end position="467"/>
    </location>
</feature>
<dbReference type="InterPro" id="IPR025857">
    <property type="entry name" value="MacB_PCD"/>
</dbReference>
<dbReference type="GO" id="GO:0022857">
    <property type="term" value="F:transmembrane transporter activity"/>
    <property type="evidence" value="ECO:0007669"/>
    <property type="project" value="TreeGrafter"/>
</dbReference>
<keyword evidence="2" id="KW-1003">Cell membrane</keyword>
<feature type="transmembrane region" description="Helical" evidence="7">
    <location>
        <begin position="338"/>
        <end position="365"/>
    </location>
</feature>
<feature type="domain" description="ABC3 transporter permease C-terminal" evidence="8">
    <location>
        <begin position="708"/>
        <end position="822"/>
    </location>
</feature>
<evidence type="ECO:0000259" key="8">
    <source>
        <dbReference type="Pfam" id="PF02687"/>
    </source>
</evidence>
<dbReference type="InterPro" id="IPR050250">
    <property type="entry name" value="Macrolide_Exporter_MacB"/>
</dbReference>
<feature type="transmembrane region" description="Helical" evidence="7">
    <location>
        <begin position="701"/>
        <end position="728"/>
    </location>
</feature>
<proteinExistence type="inferred from homology"/>
<dbReference type="Pfam" id="PF02687">
    <property type="entry name" value="FtsX"/>
    <property type="match status" value="2"/>
</dbReference>
<sequence length="829" mass="88758">MHIRNIVMRYFWNEFGSAVRLLRNRPAFSALVVATLALGIAANTTVFAWVDSLLLRPIPGVVNPGELLALEAASPTNPRIGQLQHPDFRDFQRQMTSAAGVIASHISFFTVGPVDHPRRVLGQVVSANYFDVLGVKPALGRMLLTAEDRDEKGAYAVAVISHRFWLSYFRGDPGVVGQSARVNGHQYVIVGVAPANFAGTYGGVAFDVWIPLSRIVEAGALNTWAASDRNARFLDVIIRRKSDASLTRVRAEAAVVGTRIAAAFPDTHRGIGATLVPMADATSGLQASLGSPLRLLMGVCALVLLIACANVANLLMARSVSRQREFGIRIALGAGRTALLRQIFFEVLVLAGAGAVVGVLLAQWLGESLFQVMPIFDSTLREAIEPLLQPEPRPIVLAFSALVAILAAFCSTILPALYAARVDVNESLKDGSRNGTSGVRTHRARSVLVVAEVALASMALVGAGLAVNAFQKLSRARLGFEPRNVITAQFHLSTNGYSLKKERAFSQQLSARLQSAPGIEQVAYANSIPLSIMGSASDRIRVPGTEKSQGVVSVYATAVSPGYFDLLKIALLEGRDFAAQDDATHPRVVIVNQTLAQRFFPGLNAIGRKLRVNDDDCTVIGIAQDSKIRSPREGPTPAVFASFGQSFYSGHNNFLFIRTRDFEAARETLRREVQAMDTNRALYEPSTLAEQTQAGLFGERVAAAMLSALALLALLLAAVGLYSVMAYAVSERTREIGVRMALGAQRRQVFAMVLNNALALTLTGLIAGVAAAIAAARVVSSTVEAGLDFAGPEVYAIAGLLVLLVTLLSTCLPARRATRIDPMSALRAE</sequence>
<feature type="transmembrane region" description="Helical" evidence="7">
    <location>
        <begin position="749"/>
        <end position="774"/>
    </location>
</feature>
<dbReference type="InterPro" id="IPR003838">
    <property type="entry name" value="ABC3_permease_C"/>
</dbReference>
<evidence type="ECO:0000313" key="10">
    <source>
        <dbReference type="EMBL" id="QOY88767.1"/>
    </source>
</evidence>
<dbReference type="EMBL" id="CP063849">
    <property type="protein sequence ID" value="QOY88767.1"/>
    <property type="molecule type" value="Genomic_DNA"/>
</dbReference>
<feature type="domain" description="MacB-like periplasmic core" evidence="9">
    <location>
        <begin position="29"/>
        <end position="253"/>
    </location>
</feature>
<evidence type="ECO:0000313" key="11">
    <source>
        <dbReference type="Proteomes" id="UP000593892"/>
    </source>
</evidence>
<comment type="subcellular location">
    <subcellularLocation>
        <location evidence="1">Cell membrane</location>
        <topology evidence="1">Multi-pass membrane protein</topology>
    </subcellularLocation>
</comment>
<dbReference type="NCBIfam" id="TIGR03434">
    <property type="entry name" value="ADOP"/>
    <property type="match status" value="1"/>
</dbReference>
<dbReference type="PANTHER" id="PTHR30572">
    <property type="entry name" value="MEMBRANE COMPONENT OF TRANSPORTER-RELATED"/>
    <property type="match status" value="1"/>
</dbReference>
<evidence type="ECO:0000256" key="6">
    <source>
        <dbReference type="ARBA" id="ARBA00038076"/>
    </source>
</evidence>
<evidence type="ECO:0000256" key="3">
    <source>
        <dbReference type="ARBA" id="ARBA00022692"/>
    </source>
</evidence>
<keyword evidence="5 7" id="KW-0472">Membrane</keyword>
<comment type="similarity">
    <text evidence="6">Belongs to the ABC-4 integral membrane protein family.</text>
</comment>
<dbReference type="PANTHER" id="PTHR30572:SF4">
    <property type="entry name" value="ABC TRANSPORTER PERMEASE YTRF"/>
    <property type="match status" value="1"/>
</dbReference>
<protein>
    <submittedName>
        <fullName evidence="10">ABC transporter permease</fullName>
    </submittedName>
</protein>
<feature type="domain" description="MacB-like periplasmic core" evidence="9">
    <location>
        <begin position="446"/>
        <end position="671"/>
    </location>
</feature>
<evidence type="ECO:0000256" key="4">
    <source>
        <dbReference type="ARBA" id="ARBA00022989"/>
    </source>
</evidence>
<reference evidence="10 11" key="1">
    <citation type="submission" date="2020-10" db="EMBL/GenBank/DDBJ databases">
        <title>Complete genome sequence of Paludibaculum fermentans P105T, a facultatively anaerobic acidobacterium capable of dissimilatory Fe(III) reduction.</title>
        <authorList>
            <person name="Dedysh S.N."/>
            <person name="Beletsky A.V."/>
            <person name="Kulichevskaya I.S."/>
            <person name="Mardanov A.V."/>
            <person name="Ravin N.V."/>
        </authorList>
    </citation>
    <scope>NUCLEOTIDE SEQUENCE [LARGE SCALE GENOMIC DNA]</scope>
    <source>
        <strain evidence="10 11">P105</strain>
    </source>
</reference>
<dbReference type="RefSeq" id="WP_194450429.1">
    <property type="nucleotide sequence ID" value="NZ_CP063849.1"/>
</dbReference>
<feature type="domain" description="ABC3 transporter permease C-terminal" evidence="8">
    <location>
        <begin position="300"/>
        <end position="422"/>
    </location>
</feature>
<dbReference type="KEGG" id="pfer:IRI77_02035"/>
<dbReference type="Proteomes" id="UP000593892">
    <property type="component" value="Chromosome"/>
</dbReference>
<accession>A0A7S7NS39</accession>
<evidence type="ECO:0000256" key="1">
    <source>
        <dbReference type="ARBA" id="ARBA00004651"/>
    </source>
</evidence>
<name>A0A7S7NS39_PALFE</name>
<feature type="transmembrane region" description="Helical" evidence="7">
    <location>
        <begin position="295"/>
        <end position="317"/>
    </location>
</feature>
<feature type="transmembrane region" description="Helical" evidence="7">
    <location>
        <begin position="794"/>
        <end position="814"/>
    </location>
</feature>
<dbReference type="GO" id="GO:0005886">
    <property type="term" value="C:plasma membrane"/>
    <property type="evidence" value="ECO:0007669"/>
    <property type="project" value="UniProtKB-SubCell"/>
</dbReference>
<evidence type="ECO:0000256" key="5">
    <source>
        <dbReference type="ARBA" id="ARBA00023136"/>
    </source>
</evidence>
<keyword evidence="11" id="KW-1185">Reference proteome</keyword>
<gene>
    <name evidence="10" type="ORF">IRI77_02035</name>
</gene>
<feature type="transmembrane region" description="Helical" evidence="7">
    <location>
        <begin position="395"/>
        <end position="419"/>
    </location>
</feature>